<dbReference type="PANTHER" id="PTHR24082">
    <property type="entry name" value="NUCLEAR HORMONE RECEPTOR"/>
    <property type="match status" value="1"/>
</dbReference>
<dbReference type="GO" id="GO:0030154">
    <property type="term" value="P:cell differentiation"/>
    <property type="evidence" value="ECO:0007669"/>
    <property type="project" value="TreeGrafter"/>
</dbReference>
<keyword evidence="2" id="KW-0863">Zinc-finger</keyword>
<dbReference type="EMBL" id="HACG01018268">
    <property type="protein sequence ID" value="CEK65133.1"/>
    <property type="molecule type" value="Transcribed_RNA"/>
</dbReference>
<accession>A0A0B6Z9C7</accession>
<dbReference type="InterPro" id="IPR035500">
    <property type="entry name" value="NHR-like_dom_sf"/>
</dbReference>
<dbReference type="InterPro" id="IPR000536">
    <property type="entry name" value="Nucl_hrmn_rcpt_lig-bd"/>
</dbReference>
<organism evidence="10">
    <name type="scientific">Arion vulgaris</name>
    <dbReference type="NCBI Taxonomy" id="1028688"/>
    <lineage>
        <taxon>Eukaryota</taxon>
        <taxon>Metazoa</taxon>
        <taxon>Spiralia</taxon>
        <taxon>Lophotrochozoa</taxon>
        <taxon>Mollusca</taxon>
        <taxon>Gastropoda</taxon>
        <taxon>Heterobranchia</taxon>
        <taxon>Euthyneura</taxon>
        <taxon>Panpulmonata</taxon>
        <taxon>Eupulmonata</taxon>
        <taxon>Stylommatophora</taxon>
        <taxon>Helicina</taxon>
        <taxon>Arionoidea</taxon>
        <taxon>Arionidae</taxon>
        <taxon>Arion</taxon>
    </lineage>
</organism>
<dbReference type="GO" id="GO:0008270">
    <property type="term" value="F:zinc ion binding"/>
    <property type="evidence" value="ECO:0007669"/>
    <property type="project" value="UniProtKB-KW"/>
</dbReference>
<evidence type="ECO:0000256" key="3">
    <source>
        <dbReference type="ARBA" id="ARBA00022833"/>
    </source>
</evidence>
<dbReference type="Gene3D" id="1.10.565.10">
    <property type="entry name" value="Retinoid X Receptor"/>
    <property type="match status" value="1"/>
</dbReference>
<dbReference type="AlphaFoldDB" id="A0A0B6Z9C7"/>
<keyword evidence="4" id="KW-0805">Transcription regulation</keyword>
<dbReference type="PANTHER" id="PTHR24082:SF473">
    <property type="entry name" value="ECDYSONE-INDUCED PROTEIN 75B, ISOFORM B"/>
    <property type="match status" value="1"/>
</dbReference>
<keyword evidence="6" id="KW-0804">Transcription</keyword>
<evidence type="ECO:0000256" key="8">
    <source>
        <dbReference type="SAM" id="MobiDB-lite"/>
    </source>
</evidence>
<sequence length="351" mass="40073">QVDMCNNIEGCSSNIDKFISTNEEQNLTQNIQDDISSQITENNKPDSDLQVESPYTEKVSTPTQNLSIRPSHTDTSSSDSILCQVTDKEYLVDMSSASRNLYEVKNLQTVNVSDLYRDKDTVIAVLMASHKENIDDYRCLSKIEMLAQQRAHYEACLLKKQTFGDLGFLEEQEYDDIYSITGMDVDNRRLTIHKYLSRIEKQVRGLVQFAMSIPGFSYLDIDIQRELIKLARPEFAIFTTYPTVNLELGITIGLTGEHWACNYELGTLDVQLTIAEYMTFCDKLQKMAPTQEEDVLLKAILIVSTDRDSSVSSPLAEVIRWQLLMCLLHSIEKNREKPFICLARYILALTQ</sequence>
<keyword evidence="1" id="KW-0479">Metal-binding</keyword>
<reference evidence="10" key="1">
    <citation type="submission" date="2014-12" db="EMBL/GenBank/DDBJ databases">
        <title>Insight into the proteome of Arion vulgaris.</title>
        <authorList>
            <person name="Aradska J."/>
            <person name="Bulat T."/>
            <person name="Smidak R."/>
            <person name="Sarate P."/>
            <person name="Gangsoo J."/>
            <person name="Sialana F."/>
            <person name="Bilban M."/>
            <person name="Lubec G."/>
        </authorList>
    </citation>
    <scope>NUCLEOTIDE SEQUENCE</scope>
    <source>
        <tissue evidence="10">Skin</tissue>
    </source>
</reference>
<dbReference type="PROSITE" id="PS51843">
    <property type="entry name" value="NR_LBD"/>
    <property type="match status" value="1"/>
</dbReference>
<feature type="region of interest" description="Disordered" evidence="8">
    <location>
        <begin position="38"/>
        <end position="79"/>
    </location>
</feature>
<evidence type="ECO:0000256" key="1">
    <source>
        <dbReference type="ARBA" id="ARBA00022723"/>
    </source>
</evidence>
<dbReference type="SUPFAM" id="SSF48508">
    <property type="entry name" value="Nuclear receptor ligand-binding domain"/>
    <property type="match status" value="1"/>
</dbReference>
<evidence type="ECO:0000259" key="9">
    <source>
        <dbReference type="PROSITE" id="PS51843"/>
    </source>
</evidence>
<evidence type="ECO:0000256" key="7">
    <source>
        <dbReference type="ARBA" id="ARBA00023170"/>
    </source>
</evidence>
<feature type="non-terminal residue" evidence="10">
    <location>
        <position position="1"/>
    </location>
</feature>
<name>A0A0B6Z9C7_9EUPU</name>
<evidence type="ECO:0000256" key="6">
    <source>
        <dbReference type="ARBA" id="ARBA00023163"/>
    </source>
</evidence>
<dbReference type="GO" id="GO:0045944">
    <property type="term" value="P:positive regulation of transcription by RNA polymerase II"/>
    <property type="evidence" value="ECO:0007669"/>
    <property type="project" value="TreeGrafter"/>
</dbReference>
<dbReference type="GO" id="GO:0000978">
    <property type="term" value="F:RNA polymerase II cis-regulatory region sequence-specific DNA binding"/>
    <property type="evidence" value="ECO:0007669"/>
    <property type="project" value="TreeGrafter"/>
</dbReference>
<gene>
    <name evidence="10" type="primary">ORF54020</name>
</gene>
<dbReference type="GO" id="GO:0004879">
    <property type="term" value="F:nuclear receptor activity"/>
    <property type="evidence" value="ECO:0007669"/>
    <property type="project" value="TreeGrafter"/>
</dbReference>
<feature type="domain" description="NR LBD" evidence="9">
    <location>
        <begin position="132"/>
        <end position="351"/>
    </location>
</feature>
<dbReference type="InterPro" id="IPR050234">
    <property type="entry name" value="Nuclear_hormone_rcpt_NR1"/>
</dbReference>
<keyword evidence="5" id="KW-0238">DNA-binding</keyword>
<evidence type="ECO:0000256" key="4">
    <source>
        <dbReference type="ARBA" id="ARBA00023015"/>
    </source>
</evidence>
<keyword evidence="3" id="KW-0862">Zinc</keyword>
<proteinExistence type="predicted"/>
<evidence type="ECO:0000256" key="5">
    <source>
        <dbReference type="ARBA" id="ARBA00023125"/>
    </source>
</evidence>
<feature type="non-terminal residue" evidence="10">
    <location>
        <position position="351"/>
    </location>
</feature>
<feature type="compositionally biased region" description="Polar residues" evidence="8">
    <location>
        <begin position="58"/>
        <end position="79"/>
    </location>
</feature>
<keyword evidence="7" id="KW-0675">Receptor</keyword>
<dbReference type="GO" id="GO:0009755">
    <property type="term" value="P:hormone-mediated signaling pathway"/>
    <property type="evidence" value="ECO:0007669"/>
    <property type="project" value="TreeGrafter"/>
</dbReference>
<protein>
    <recommendedName>
        <fullName evidence="9">NR LBD domain-containing protein</fullName>
    </recommendedName>
</protein>
<evidence type="ECO:0000256" key="2">
    <source>
        <dbReference type="ARBA" id="ARBA00022771"/>
    </source>
</evidence>
<evidence type="ECO:0000313" key="10">
    <source>
        <dbReference type="EMBL" id="CEK65133.1"/>
    </source>
</evidence>
<dbReference type="GO" id="GO:0000122">
    <property type="term" value="P:negative regulation of transcription by RNA polymerase II"/>
    <property type="evidence" value="ECO:0007669"/>
    <property type="project" value="TreeGrafter"/>
</dbReference>
<dbReference type="Pfam" id="PF00104">
    <property type="entry name" value="Hormone_recep"/>
    <property type="match status" value="1"/>
</dbReference>